<gene>
    <name evidence="2" type="ORF">C3942_02205</name>
</gene>
<proteinExistence type="predicted"/>
<dbReference type="Gene3D" id="3.10.450.50">
    <property type="match status" value="1"/>
</dbReference>
<evidence type="ECO:0000259" key="1">
    <source>
        <dbReference type="Pfam" id="PF13577"/>
    </source>
</evidence>
<feature type="domain" description="SnoaL-like" evidence="1">
    <location>
        <begin position="10"/>
        <end position="133"/>
    </location>
</feature>
<dbReference type="EMBL" id="PSNW01000001">
    <property type="protein sequence ID" value="PPE75727.1"/>
    <property type="molecule type" value="Genomic_DNA"/>
</dbReference>
<organism evidence="2 3">
    <name type="scientific">Solimonas fluminis</name>
    <dbReference type="NCBI Taxonomy" id="2086571"/>
    <lineage>
        <taxon>Bacteria</taxon>
        <taxon>Pseudomonadati</taxon>
        <taxon>Pseudomonadota</taxon>
        <taxon>Gammaproteobacteria</taxon>
        <taxon>Nevskiales</taxon>
        <taxon>Nevskiaceae</taxon>
        <taxon>Solimonas</taxon>
    </lineage>
</organism>
<dbReference type="Proteomes" id="UP000238220">
    <property type="component" value="Unassembled WGS sequence"/>
</dbReference>
<dbReference type="OrthoDB" id="581683at2"/>
<accession>A0A2S5TLA1</accession>
<keyword evidence="3" id="KW-1185">Reference proteome</keyword>
<name>A0A2S5TLA1_9GAMM</name>
<evidence type="ECO:0000313" key="3">
    <source>
        <dbReference type="Proteomes" id="UP000238220"/>
    </source>
</evidence>
<dbReference type="InterPro" id="IPR037401">
    <property type="entry name" value="SnoaL-like"/>
</dbReference>
<dbReference type="AlphaFoldDB" id="A0A2S5TLA1"/>
<comment type="caution">
    <text evidence="2">The sequence shown here is derived from an EMBL/GenBank/DDBJ whole genome shotgun (WGS) entry which is preliminary data.</text>
</comment>
<dbReference type="RefSeq" id="WP_104228692.1">
    <property type="nucleotide sequence ID" value="NZ_PSNW01000001.1"/>
</dbReference>
<dbReference type="InterPro" id="IPR032710">
    <property type="entry name" value="NTF2-like_dom_sf"/>
</dbReference>
<reference evidence="2 3" key="1">
    <citation type="submission" date="2018-02" db="EMBL/GenBank/DDBJ databases">
        <title>Genome sequencing of Solimonas sp. HR-BB.</title>
        <authorList>
            <person name="Lee Y."/>
            <person name="Jeon C.O."/>
        </authorList>
    </citation>
    <scope>NUCLEOTIDE SEQUENCE [LARGE SCALE GENOMIC DNA]</scope>
    <source>
        <strain evidence="2 3">HR-BB</strain>
    </source>
</reference>
<dbReference type="CDD" id="cd00531">
    <property type="entry name" value="NTF2_like"/>
    <property type="match status" value="1"/>
</dbReference>
<dbReference type="SUPFAM" id="SSF54427">
    <property type="entry name" value="NTF2-like"/>
    <property type="match status" value="1"/>
</dbReference>
<protein>
    <recommendedName>
        <fullName evidence="1">SnoaL-like domain-containing protein</fullName>
    </recommendedName>
</protein>
<sequence>MDASLETQLRELLDKQAIHDLVNAYCNAADRHDHAKMRALYHEDAIDDHGHFARGPAMEFIDKLPEIQKPMAILHHNVTTVNLKLDGDRAEGEVYILAFHQVKHEGELFDVLIGGRYFDKYEKRAGLWKFSHRAIVADWCYPAHPTQVRLDHPFLHGAYIGEPGPADPSYAFFSLLKRGER</sequence>
<dbReference type="Pfam" id="PF13577">
    <property type="entry name" value="SnoaL_4"/>
    <property type="match status" value="1"/>
</dbReference>
<evidence type="ECO:0000313" key="2">
    <source>
        <dbReference type="EMBL" id="PPE75727.1"/>
    </source>
</evidence>